<dbReference type="AlphaFoldDB" id="A0A8E2DI45"/>
<sequence>MASPSPHSTSWTYMTWDSVNSNTLQQRDRGILHACSVQVEYLRQLKDKYNQLRVPKEWLEYKRTNRGIRHFTDALNVEIFCDVPAFDLTSELGEDAAVDSIRDMPWYFRMTLQQVAQLLLCEGEVEIEHALASSLHGISQRTIVRKQHLELYLDGTGKKKIALTAFALLLLAEDIDDTDTLLHCTPIHPLSPALVIATKSSVSWHEKPQHVIAQENVVETLAHASQPAMDALVDIAKAGGTKIPGPAIIIGLTYGADGIKLFAHIPYRSQEDASGNSYEYLSLQFETFPSFVRPSGSEAEAARMRIRFVRAILCIQHHVAALIETLKVESQQDSGSSEELKAYKELLQSIQKEQFDTLRSQWECDCNAKALERLEWEQTR</sequence>
<proteinExistence type="predicted"/>
<evidence type="ECO:0000313" key="2">
    <source>
        <dbReference type="Proteomes" id="UP000250043"/>
    </source>
</evidence>
<name>A0A8E2DI45_9APHY</name>
<dbReference type="EMBL" id="KV722473">
    <property type="protein sequence ID" value="OCH87777.1"/>
    <property type="molecule type" value="Genomic_DNA"/>
</dbReference>
<evidence type="ECO:0000313" key="1">
    <source>
        <dbReference type="EMBL" id="OCH87777.1"/>
    </source>
</evidence>
<gene>
    <name evidence="1" type="ORF">OBBRIDRAFT_133104</name>
</gene>
<keyword evidence="2" id="KW-1185">Reference proteome</keyword>
<organism evidence="1 2">
    <name type="scientific">Obba rivulosa</name>
    <dbReference type="NCBI Taxonomy" id="1052685"/>
    <lineage>
        <taxon>Eukaryota</taxon>
        <taxon>Fungi</taxon>
        <taxon>Dikarya</taxon>
        <taxon>Basidiomycota</taxon>
        <taxon>Agaricomycotina</taxon>
        <taxon>Agaricomycetes</taxon>
        <taxon>Polyporales</taxon>
        <taxon>Gelatoporiaceae</taxon>
        <taxon>Obba</taxon>
    </lineage>
</organism>
<protein>
    <submittedName>
        <fullName evidence="1">Uncharacterized protein</fullName>
    </submittedName>
</protein>
<dbReference type="Proteomes" id="UP000250043">
    <property type="component" value="Unassembled WGS sequence"/>
</dbReference>
<reference evidence="1 2" key="1">
    <citation type="submission" date="2016-07" db="EMBL/GenBank/DDBJ databases">
        <title>Draft genome of the white-rot fungus Obba rivulosa 3A-2.</title>
        <authorList>
            <consortium name="DOE Joint Genome Institute"/>
            <person name="Miettinen O."/>
            <person name="Riley R."/>
            <person name="Acob R."/>
            <person name="Barry K."/>
            <person name="Cullen D."/>
            <person name="De Vries R."/>
            <person name="Hainaut M."/>
            <person name="Hatakka A."/>
            <person name="Henrissat B."/>
            <person name="Hilden K."/>
            <person name="Kuo R."/>
            <person name="Labutti K."/>
            <person name="Lipzen A."/>
            <person name="Makela M.R."/>
            <person name="Sandor L."/>
            <person name="Spatafora J.W."/>
            <person name="Grigoriev I.V."/>
            <person name="Hibbett D.S."/>
        </authorList>
    </citation>
    <scope>NUCLEOTIDE SEQUENCE [LARGE SCALE GENOMIC DNA]</scope>
    <source>
        <strain evidence="1 2">3A-2</strain>
    </source>
</reference>
<accession>A0A8E2DI45</accession>